<evidence type="ECO:0000256" key="5">
    <source>
        <dbReference type="ARBA" id="ARBA00023014"/>
    </source>
</evidence>
<dbReference type="GO" id="GO:0046872">
    <property type="term" value="F:metal ion binding"/>
    <property type="evidence" value="ECO:0007669"/>
    <property type="project" value="UniProtKB-KW"/>
</dbReference>
<dbReference type="InterPro" id="IPR036884">
    <property type="entry name" value="2Fe-2S-bd_dom_sf"/>
</dbReference>
<dbReference type="InterPro" id="IPR013785">
    <property type="entry name" value="Aldolase_TIM"/>
</dbReference>
<feature type="region of interest" description="Disordered" evidence="6">
    <location>
        <begin position="20"/>
        <end position="55"/>
    </location>
</feature>
<name>A0A017STD3_9BACT</name>
<evidence type="ECO:0000259" key="7">
    <source>
        <dbReference type="PROSITE" id="PS50991"/>
    </source>
</evidence>
<dbReference type="InterPro" id="IPR000891">
    <property type="entry name" value="PYR_CT"/>
</dbReference>
<protein>
    <submittedName>
        <fullName evidence="9">2-isopropylmalate synthase</fullName>
    </submittedName>
</protein>
<dbReference type="Gene3D" id="3.20.20.70">
    <property type="entry name" value="Aldolase class I"/>
    <property type="match status" value="1"/>
</dbReference>
<accession>A0A017STD3</accession>
<feature type="domain" description="Pyruvate carboxyltransferase" evidence="7">
    <location>
        <begin position="73"/>
        <end position="338"/>
    </location>
</feature>
<evidence type="ECO:0000256" key="6">
    <source>
        <dbReference type="SAM" id="MobiDB-lite"/>
    </source>
</evidence>
<dbReference type="PROSITE" id="PS00197">
    <property type="entry name" value="2FE2S_FER_1"/>
    <property type="match status" value="1"/>
</dbReference>
<dbReference type="Pfam" id="PF00682">
    <property type="entry name" value="HMGL-like"/>
    <property type="match status" value="1"/>
</dbReference>
<evidence type="ECO:0000256" key="4">
    <source>
        <dbReference type="ARBA" id="ARBA00023004"/>
    </source>
</evidence>
<dbReference type="eggNOG" id="COG2080">
    <property type="taxonomic scope" value="Bacteria"/>
</dbReference>
<proteinExistence type="predicted"/>
<dbReference type="InterPro" id="IPR006058">
    <property type="entry name" value="2Fe2S_fd_BS"/>
</dbReference>
<dbReference type="EMBL" id="ASRX01000144">
    <property type="protein sequence ID" value="EYF00022.1"/>
    <property type="molecule type" value="Genomic_DNA"/>
</dbReference>
<keyword evidence="2" id="KW-0479">Metal-binding</keyword>
<dbReference type="AlphaFoldDB" id="A0A017STD3"/>
<keyword evidence="5" id="KW-0411">Iron-sulfur</keyword>
<keyword evidence="3" id="KW-0560">Oxidoreductase</keyword>
<evidence type="ECO:0000313" key="10">
    <source>
        <dbReference type="Proteomes" id="UP000019678"/>
    </source>
</evidence>
<dbReference type="PROSITE" id="PS50991">
    <property type="entry name" value="PYR_CT"/>
    <property type="match status" value="1"/>
</dbReference>
<keyword evidence="10" id="KW-1185">Reference proteome</keyword>
<feature type="compositionally biased region" description="Gly residues" evidence="6">
    <location>
        <begin position="32"/>
        <end position="50"/>
    </location>
</feature>
<dbReference type="SUPFAM" id="SSF51569">
    <property type="entry name" value="Aldolase"/>
    <property type="match status" value="1"/>
</dbReference>
<dbReference type="SUPFAM" id="SSF47741">
    <property type="entry name" value="CO dehydrogenase ISP C-domain like"/>
    <property type="match status" value="1"/>
</dbReference>
<evidence type="ECO:0000313" key="9">
    <source>
        <dbReference type="EMBL" id="EYF00022.1"/>
    </source>
</evidence>
<dbReference type="InterPro" id="IPR036010">
    <property type="entry name" value="2Fe-2S_ferredoxin-like_sf"/>
</dbReference>
<evidence type="ECO:0000256" key="2">
    <source>
        <dbReference type="ARBA" id="ARBA00022723"/>
    </source>
</evidence>
<dbReference type="eggNOG" id="COG0119">
    <property type="taxonomic scope" value="Bacteria"/>
</dbReference>
<dbReference type="GO" id="GO:0051537">
    <property type="term" value="F:2 iron, 2 sulfur cluster binding"/>
    <property type="evidence" value="ECO:0007669"/>
    <property type="project" value="UniProtKB-KW"/>
</dbReference>
<reference evidence="9 10" key="1">
    <citation type="submission" date="2013-05" db="EMBL/GenBank/DDBJ databases">
        <title>Genome assembly of Chondromyces apiculatus DSM 436.</title>
        <authorList>
            <person name="Sharma G."/>
            <person name="Khatri I."/>
            <person name="Kaur C."/>
            <person name="Mayilraj S."/>
            <person name="Subramanian S."/>
        </authorList>
    </citation>
    <scope>NUCLEOTIDE SEQUENCE [LARGE SCALE GENOMIC DNA]</scope>
    <source>
        <strain evidence="9 10">DSM 436</strain>
    </source>
</reference>
<keyword evidence="1" id="KW-0001">2Fe-2S</keyword>
<evidence type="ECO:0000256" key="1">
    <source>
        <dbReference type="ARBA" id="ARBA00022714"/>
    </source>
</evidence>
<sequence length="604" mass="63747">MERATYDWNRGDEAACAAESARTGEAEARGTGARGTGVRGAGARGTGVRGAGVREAGENGEGWGLAWRPPQSVRVVDETLRDGLQNASGVNPPIGHKIDLLHAMAAIGVDAVSVGLPGAGVRHTEHSRALCREIRSARLPLLATAAARTVAADVEGIVRAADESGLPIEVYSFIGSSPIRHFAEGWDLDFMVRAIERAAAAARRGNLKFCLVTEDTTRAHPEVLRVLFRAAVEGGAERLCLCDTTGHVTPYGVAELIAFVRREVAAMGAEGLQLDWHAHHDRGLSLPTALWAASLGVERVHGTALGVGERVGNTCLELLVDNLGRLGARPRVPRERLAEYCALGARALSWVIPPDHPIAGVRYRQEQEGDRGYRVLAEEAAEEAPEEALVPMTLHLVERSGAARSGGNAAGQAGQAGQVGGSRVALAVPARRTLLEALRYDLDLVGTKQGCDKGDCGACTVLLDGVPVLACLTLALEADGRAVQTVETLAGAPHLDPLLDCFDRLGGGQCGFCTPGMLMSATALLDRNQRPSREEIKRALSGNLCRCTGYTKIIEAVDLAARIKRGEADEEAGVDLPGADCAPPPLPSNASRARKERTEKEQAS</sequence>
<dbReference type="SUPFAM" id="SSF54292">
    <property type="entry name" value="2Fe-2S ferredoxin-like"/>
    <property type="match status" value="1"/>
</dbReference>
<dbReference type="PROSITE" id="PS51085">
    <property type="entry name" value="2FE2S_FER_2"/>
    <property type="match status" value="1"/>
</dbReference>
<dbReference type="InterPro" id="IPR012675">
    <property type="entry name" value="Beta-grasp_dom_sf"/>
</dbReference>
<dbReference type="CDD" id="cd00207">
    <property type="entry name" value="fer2"/>
    <property type="match status" value="1"/>
</dbReference>
<dbReference type="Proteomes" id="UP000019678">
    <property type="component" value="Unassembled WGS sequence"/>
</dbReference>
<feature type="domain" description="2Fe-2S ferredoxin-type" evidence="8">
    <location>
        <begin position="417"/>
        <end position="489"/>
    </location>
</feature>
<dbReference type="InterPro" id="IPR001041">
    <property type="entry name" value="2Fe-2S_ferredoxin-type"/>
</dbReference>
<dbReference type="InterPro" id="IPR051452">
    <property type="entry name" value="Diverse_Oxidoreductases"/>
</dbReference>
<feature type="region of interest" description="Disordered" evidence="6">
    <location>
        <begin position="570"/>
        <end position="604"/>
    </location>
</feature>
<keyword evidence="4" id="KW-0408">Iron</keyword>
<dbReference type="PANTHER" id="PTHR44379:SF8">
    <property type="entry name" value="XANTHINE DEHYDROGENASE IRON-SULFUR-BINDING SUBUNIT XDHC-RELATED"/>
    <property type="match status" value="1"/>
</dbReference>
<dbReference type="CDD" id="cd03174">
    <property type="entry name" value="DRE_TIM_metallolyase"/>
    <property type="match status" value="1"/>
</dbReference>
<dbReference type="STRING" id="1192034.CAP_1621"/>
<comment type="caution">
    <text evidence="9">The sequence shown here is derived from an EMBL/GenBank/DDBJ whole genome shotgun (WGS) entry which is preliminary data.</text>
</comment>
<dbReference type="InterPro" id="IPR002888">
    <property type="entry name" value="2Fe-2S-bd"/>
</dbReference>
<gene>
    <name evidence="9" type="ORF">CAP_1621</name>
</gene>
<dbReference type="PANTHER" id="PTHR44379">
    <property type="entry name" value="OXIDOREDUCTASE WITH IRON-SULFUR SUBUNIT"/>
    <property type="match status" value="1"/>
</dbReference>
<organism evidence="9 10">
    <name type="scientific">Chondromyces apiculatus DSM 436</name>
    <dbReference type="NCBI Taxonomy" id="1192034"/>
    <lineage>
        <taxon>Bacteria</taxon>
        <taxon>Pseudomonadati</taxon>
        <taxon>Myxococcota</taxon>
        <taxon>Polyangia</taxon>
        <taxon>Polyangiales</taxon>
        <taxon>Polyangiaceae</taxon>
        <taxon>Chondromyces</taxon>
    </lineage>
</organism>
<evidence type="ECO:0000259" key="8">
    <source>
        <dbReference type="PROSITE" id="PS51085"/>
    </source>
</evidence>
<dbReference type="Gene3D" id="1.10.150.120">
    <property type="entry name" value="[2Fe-2S]-binding domain"/>
    <property type="match status" value="1"/>
</dbReference>
<dbReference type="Pfam" id="PF01799">
    <property type="entry name" value="Fer2_2"/>
    <property type="match status" value="1"/>
</dbReference>
<dbReference type="Pfam" id="PF00111">
    <property type="entry name" value="Fer2"/>
    <property type="match status" value="1"/>
</dbReference>
<dbReference type="Gene3D" id="3.10.20.30">
    <property type="match status" value="1"/>
</dbReference>
<evidence type="ECO:0000256" key="3">
    <source>
        <dbReference type="ARBA" id="ARBA00023002"/>
    </source>
</evidence>
<dbReference type="GO" id="GO:0016491">
    <property type="term" value="F:oxidoreductase activity"/>
    <property type="evidence" value="ECO:0007669"/>
    <property type="project" value="UniProtKB-KW"/>
</dbReference>